<gene>
    <name evidence="1" type="ORF">OPS25_04725</name>
</gene>
<evidence type="ECO:0000313" key="2">
    <source>
        <dbReference type="Proteomes" id="UP001142810"/>
    </source>
</evidence>
<accession>A0ABT3P4W6</accession>
<comment type="caution">
    <text evidence="1">The sequence shown here is derived from an EMBL/GenBank/DDBJ whole genome shotgun (WGS) entry which is preliminary data.</text>
</comment>
<name>A0ABT3P4W6_9ALTE</name>
<dbReference type="InterPro" id="IPR029024">
    <property type="entry name" value="TerB-like"/>
</dbReference>
<organism evidence="1 2">
    <name type="scientific">Alteromonas aquimaris</name>
    <dbReference type="NCBI Taxonomy" id="2998417"/>
    <lineage>
        <taxon>Bacteria</taxon>
        <taxon>Pseudomonadati</taxon>
        <taxon>Pseudomonadota</taxon>
        <taxon>Gammaproteobacteria</taxon>
        <taxon>Alteromonadales</taxon>
        <taxon>Alteromonadaceae</taxon>
        <taxon>Alteromonas/Salinimonas group</taxon>
        <taxon>Alteromonas</taxon>
    </lineage>
</organism>
<evidence type="ECO:0000313" key="1">
    <source>
        <dbReference type="EMBL" id="MCW8107802.1"/>
    </source>
</evidence>
<sequence>MQLSSQQSFNQALIQLSVLLYQIDGKVTITEQEYLDSVIDEMQWESPISVDAFLTDAIYQTRKALDEGNGLELLKSLKEHLSFDADKAMEVAMQITGVDGERNEKEREVLSLLSHKLLAKALLCKDALSQPSGATQSFS</sequence>
<dbReference type="EMBL" id="JAPFRD010000005">
    <property type="protein sequence ID" value="MCW8107802.1"/>
    <property type="molecule type" value="Genomic_DNA"/>
</dbReference>
<dbReference type="CDD" id="cd07177">
    <property type="entry name" value="terB_like"/>
    <property type="match status" value="1"/>
</dbReference>
<dbReference type="Proteomes" id="UP001142810">
    <property type="component" value="Unassembled WGS sequence"/>
</dbReference>
<dbReference type="RefSeq" id="WP_265616494.1">
    <property type="nucleotide sequence ID" value="NZ_JAPFRD010000005.1"/>
</dbReference>
<dbReference type="Gene3D" id="1.10.3680.10">
    <property type="entry name" value="TerB-like"/>
    <property type="match status" value="1"/>
</dbReference>
<reference evidence="1" key="1">
    <citation type="submission" date="2022-11" db="EMBL/GenBank/DDBJ databases">
        <title>Alteromonas sp. nov., isolated from sea water of the Qingdao.</title>
        <authorList>
            <person name="Wang Q."/>
        </authorList>
    </citation>
    <scope>NUCLEOTIDE SEQUENCE</scope>
    <source>
        <strain evidence="1">ASW11-7</strain>
    </source>
</reference>
<proteinExistence type="predicted"/>
<keyword evidence="2" id="KW-1185">Reference proteome</keyword>
<protein>
    <submittedName>
        <fullName evidence="1">TerB family tellurite resistance protein</fullName>
    </submittedName>
</protein>
<dbReference type="SUPFAM" id="SSF158682">
    <property type="entry name" value="TerB-like"/>
    <property type="match status" value="1"/>
</dbReference>